<dbReference type="EMBL" id="JAWQEG010003098">
    <property type="protein sequence ID" value="KAK3867991.1"/>
    <property type="molecule type" value="Genomic_DNA"/>
</dbReference>
<protein>
    <submittedName>
        <fullName evidence="1">Uncharacterized protein</fullName>
    </submittedName>
</protein>
<evidence type="ECO:0000313" key="1">
    <source>
        <dbReference type="EMBL" id="KAK3867991.1"/>
    </source>
</evidence>
<keyword evidence="2" id="KW-1185">Reference proteome</keyword>
<gene>
    <name evidence="1" type="ORF">Pcinc_026593</name>
</gene>
<sequence>MAATRTRNHAICNPSTSTLSPLHPRCMSDCLVRRHKKLRLWKYLREAGLVNTMSSTSISLSDVDLQDVRHRPRPIFMQIFVASRGFSSCHSYHNSKYFKT</sequence>
<proteinExistence type="predicted"/>
<reference evidence="1" key="1">
    <citation type="submission" date="2023-10" db="EMBL/GenBank/DDBJ databases">
        <title>Genome assemblies of two species of porcelain crab, Petrolisthes cinctipes and Petrolisthes manimaculis (Anomura: Porcellanidae).</title>
        <authorList>
            <person name="Angst P."/>
        </authorList>
    </citation>
    <scope>NUCLEOTIDE SEQUENCE</scope>
    <source>
        <strain evidence="1">PB745_01</strain>
        <tissue evidence="1">Gill</tissue>
    </source>
</reference>
<accession>A0AAE1F6D2</accession>
<evidence type="ECO:0000313" key="2">
    <source>
        <dbReference type="Proteomes" id="UP001286313"/>
    </source>
</evidence>
<dbReference type="Proteomes" id="UP001286313">
    <property type="component" value="Unassembled WGS sequence"/>
</dbReference>
<dbReference type="AlphaFoldDB" id="A0AAE1F6D2"/>
<name>A0AAE1F6D2_PETCI</name>
<organism evidence="1 2">
    <name type="scientific">Petrolisthes cinctipes</name>
    <name type="common">Flat porcelain crab</name>
    <dbReference type="NCBI Taxonomy" id="88211"/>
    <lineage>
        <taxon>Eukaryota</taxon>
        <taxon>Metazoa</taxon>
        <taxon>Ecdysozoa</taxon>
        <taxon>Arthropoda</taxon>
        <taxon>Crustacea</taxon>
        <taxon>Multicrustacea</taxon>
        <taxon>Malacostraca</taxon>
        <taxon>Eumalacostraca</taxon>
        <taxon>Eucarida</taxon>
        <taxon>Decapoda</taxon>
        <taxon>Pleocyemata</taxon>
        <taxon>Anomura</taxon>
        <taxon>Galatheoidea</taxon>
        <taxon>Porcellanidae</taxon>
        <taxon>Petrolisthes</taxon>
    </lineage>
</organism>
<comment type="caution">
    <text evidence="1">The sequence shown here is derived from an EMBL/GenBank/DDBJ whole genome shotgun (WGS) entry which is preliminary data.</text>
</comment>